<feature type="region of interest" description="Disordered" evidence="1">
    <location>
        <begin position="15"/>
        <end position="36"/>
    </location>
</feature>
<dbReference type="InterPro" id="IPR035328">
    <property type="entry name" value="DUF3048_C"/>
</dbReference>
<dbReference type="SUPFAM" id="SSF159774">
    <property type="entry name" value="YerB-like"/>
    <property type="match status" value="1"/>
</dbReference>
<sequence>MLAVTLSACVPGAAPVADPEPVASSTPTPTPEPPPLVVSPLRGTLVDPASVAHPALSAKIDDHEDARPQIGLERADIVFEELVEGGLTRYVAVWHSDIPELIGPVRSVRPMDPDILTPIGGIVAYSGGQQQFVDMMEATPLYNAVHGNADTEETFYRIDGYDSPHDVVVNAQQLVAEHSDLAAPAQQFAYAPDAAAATAAAVAVGGQQTASLELVFSSSSARSWSWDAASGTFLRSQDGLPDVAESGAAISAANVVSLRVDEVYDYDAEVPRAVMVASGEAWVSIGGVTQHATWSKASMAASILLVDDTGAQVQLAPGTTWVELVPLETGSVAVVPPAPAEAPVDDAG</sequence>
<evidence type="ECO:0000259" key="2">
    <source>
        <dbReference type="Pfam" id="PF11258"/>
    </source>
</evidence>
<evidence type="ECO:0000313" key="5">
    <source>
        <dbReference type="Proteomes" id="UP001500929"/>
    </source>
</evidence>
<comment type="caution">
    <text evidence="4">The sequence shown here is derived from an EMBL/GenBank/DDBJ whole genome shotgun (WGS) entry which is preliminary data.</text>
</comment>
<feature type="domain" description="DUF3048" evidence="2">
    <location>
        <begin position="46"/>
        <end position="177"/>
    </location>
</feature>
<proteinExistence type="predicted"/>
<dbReference type="Proteomes" id="UP001500929">
    <property type="component" value="Unassembled WGS sequence"/>
</dbReference>
<dbReference type="EMBL" id="BAAAQY010000008">
    <property type="protein sequence ID" value="GAA2239953.1"/>
    <property type="molecule type" value="Genomic_DNA"/>
</dbReference>
<keyword evidence="5" id="KW-1185">Reference proteome</keyword>
<protein>
    <submittedName>
        <fullName evidence="4">DUF3048 domain-containing protein</fullName>
    </submittedName>
</protein>
<dbReference type="Pfam" id="PF17479">
    <property type="entry name" value="DUF3048_C"/>
    <property type="match status" value="1"/>
</dbReference>
<name>A0ABN3DRB9_9MICO</name>
<accession>A0ABN3DRB9</accession>
<dbReference type="Pfam" id="PF11258">
    <property type="entry name" value="DUF3048"/>
    <property type="match status" value="1"/>
</dbReference>
<dbReference type="Gene3D" id="3.50.90.10">
    <property type="entry name" value="YerB-like"/>
    <property type="match status" value="1"/>
</dbReference>
<reference evidence="4 5" key="1">
    <citation type="journal article" date="2019" name="Int. J. Syst. Evol. Microbiol.">
        <title>The Global Catalogue of Microorganisms (GCM) 10K type strain sequencing project: providing services to taxonomists for standard genome sequencing and annotation.</title>
        <authorList>
            <consortium name="The Broad Institute Genomics Platform"/>
            <consortium name="The Broad Institute Genome Sequencing Center for Infectious Disease"/>
            <person name="Wu L."/>
            <person name="Ma J."/>
        </authorList>
    </citation>
    <scope>NUCLEOTIDE SEQUENCE [LARGE SCALE GENOMIC DNA]</scope>
    <source>
        <strain evidence="4 5">JCM 16117</strain>
    </source>
</reference>
<dbReference type="InterPro" id="IPR023158">
    <property type="entry name" value="YerB-like_sf"/>
</dbReference>
<evidence type="ECO:0000259" key="3">
    <source>
        <dbReference type="Pfam" id="PF17479"/>
    </source>
</evidence>
<evidence type="ECO:0000313" key="4">
    <source>
        <dbReference type="EMBL" id="GAA2239953.1"/>
    </source>
</evidence>
<gene>
    <name evidence="4" type="ORF">GCM10009851_26680</name>
</gene>
<organism evidence="4 5">
    <name type="scientific">Herbiconiux moechotypicola</name>
    <dbReference type="NCBI Taxonomy" id="637393"/>
    <lineage>
        <taxon>Bacteria</taxon>
        <taxon>Bacillati</taxon>
        <taxon>Actinomycetota</taxon>
        <taxon>Actinomycetes</taxon>
        <taxon>Micrococcales</taxon>
        <taxon>Microbacteriaceae</taxon>
        <taxon>Herbiconiux</taxon>
    </lineage>
</organism>
<dbReference type="InterPro" id="IPR021416">
    <property type="entry name" value="DUF3048_N"/>
</dbReference>
<feature type="domain" description="DUF3048" evidence="3">
    <location>
        <begin position="214"/>
        <end position="322"/>
    </location>
</feature>
<evidence type="ECO:0000256" key="1">
    <source>
        <dbReference type="SAM" id="MobiDB-lite"/>
    </source>
</evidence>